<dbReference type="Pfam" id="PF01418">
    <property type="entry name" value="HTH_6"/>
    <property type="match status" value="1"/>
</dbReference>
<name>A0A0S3K7Y2_9ENTE</name>
<accession>A0A0S3K7Y2</accession>
<evidence type="ECO:0000313" key="6">
    <source>
        <dbReference type="EMBL" id="OJG90219.1"/>
    </source>
</evidence>
<dbReference type="Proteomes" id="UP000065511">
    <property type="component" value="Chromosome"/>
</dbReference>
<dbReference type="PROSITE" id="PS51071">
    <property type="entry name" value="HTH_RPIR"/>
    <property type="match status" value="1"/>
</dbReference>
<keyword evidence="7" id="KW-1185">Reference proteome</keyword>
<gene>
    <name evidence="5" type="ORF">ATZ33_03205</name>
    <name evidence="6" type="ORF">RV15_GL001483</name>
</gene>
<dbReference type="Gene3D" id="1.10.10.10">
    <property type="entry name" value="Winged helix-like DNA-binding domain superfamily/Winged helix DNA-binding domain"/>
    <property type="match status" value="1"/>
</dbReference>
<dbReference type="PANTHER" id="PTHR30514:SF10">
    <property type="entry name" value="MURR_RPIR FAMILY TRANSCRIPTIONAL REGULATOR"/>
    <property type="match status" value="1"/>
</dbReference>
<dbReference type="KEGG" id="ess:ATZ33_03205"/>
<evidence type="ECO:0000256" key="3">
    <source>
        <dbReference type="ARBA" id="ARBA00023163"/>
    </source>
</evidence>
<keyword evidence="1" id="KW-0805">Transcription regulation</keyword>
<dbReference type="GO" id="GO:1901135">
    <property type="term" value="P:carbohydrate derivative metabolic process"/>
    <property type="evidence" value="ECO:0007669"/>
    <property type="project" value="InterPro"/>
</dbReference>
<protein>
    <submittedName>
        <fullName evidence="5">RpiR family transcriptional regulator</fullName>
    </submittedName>
</protein>
<dbReference type="Proteomes" id="UP000183039">
    <property type="component" value="Unassembled WGS sequence"/>
</dbReference>
<evidence type="ECO:0000313" key="7">
    <source>
        <dbReference type="Proteomes" id="UP000065511"/>
    </source>
</evidence>
<dbReference type="GO" id="GO:0003677">
    <property type="term" value="F:DNA binding"/>
    <property type="evidence" value="ECO:0007669"/>
    <property type="project" value="UniProtKB-KW"/>
</dbReference>
<dbReference type="Pfam" id="PF01380">
    <property type="entry name" value="SIS"/>
    <property type="match status" value="1"/>
</dbReference>
<proteinExistence type="predicted"/>
<dbReference type="GO" id="GO:0003700">
    <property type="term" value="F:DNA-binding transcription factor activity"/>
    <property type="evidence" value="ECO:0007669"/>
    <property type="project" value="InterPro"/>
</dbReference>
<dbReference type="GO" id="GO:0097367">
    <property type="term" value="F:carbohydrate derivative binding"/>
    <property type="evidence" value="ECO:0007669"/>
    <property type="project" value="InterPro"/>
</dbReference>
<keyword evidence="2" id="KW-0238">DNA-binding</keyword>
<dbReference type="PANTHER" id="PTHR30514">
    <property type="entry name" value="GLUCOKINASE"/>
    <property type="match status" value="1"/>
</dbReference>
<dbReference type="AlphaFoldDB" id="A0A0S3K7Y2"/>
<evidence type="ECO:0000313" key="8">
    <source>
        <dbReference type="Proteomes" id="UP000183039"/>
    </source>
</evidence>
<dbReference type="InterPro" id="IPR036388">
    <property type="entry name" value="WH-like_DNA-bd_sf"/>
</dbReference>
<dbReference type="Gene3D" id="3.40.50.10490">
    <property type="entry name" value="Glucose-6-phosphate isomerase like protein, domain 1"/>
    <property type="match status" value="1"/>
</dbReference>
<dbReference type="SUPFAM" id="SSF46689">
    <property type="entry name" value="Homeodomain-like"/>
    <property type="match status" value="1"/>
</dbReference>
<dbReference type="OrthoDB" id="1648815at2"/>
<organism evidence="6 8">
    <name type="scientific">Enterococcus silesiacus</name>
    <dbReference type="NCBI Taxonomy" id="332949"/>
    <lineage>
        <taxon>Bacteria</taxon>
        <taxon>Bacillati</taxon>
        <taxon>Bacillota</taxon>
        <taxon>Bacilli</taxon>
        <taxon>Lactobacillales</taxon>
        <taxon>Enterococcaceae</taxon>
        <taxon>Enterococcus</taxon>
    </lineage>
</organism>
<dbReference type="InterPro" id="IPR046348">
    <property type="entry name" value="SIS_dom_sf"/>
</dbReference>
<evidence type="ECO:0000256" key="2">
    <source>
        <dbReference type="ARBA" id="ARBA00023125"/>
    </source>
</evidence>
<sequence length="265" mass="30966">MDFFEVVNPHVSELTKNEHLLFDYVVKNLNEIKNKSIREVADDCFVSTTTFLRFVRKIGFSGYSEFTTVVKYTLLNQKKEEKVSPFVVSQKDYREEYLKNINESVRVIDKNSLVKVGEYLKGKPIIYLFAKGMNKQLMQYVKYLFVAAGFLVVFPEDQAMRAVVQKQIKTEDLVLILTYQGKDEEWIQLIQRLKNTTHPLLVSITGADNNVVQNMSDVNFYIFTDELFLNKMEITSHISMLAIMELILYQYLDNAEEGEYHLVFK</sequence>
<dbReference type="CDD" id="cd05013">
    <property type="entry name" value="SIS_RpiR"/>
    <property type="match status" value="1"/>
</dbReference>
<evidence type="ECO:0000313" key="5">
    <source>
        <dbReference type="EMBL" id="ALS00416.1"/>
    </source>
</evidence>
<dbReference type="InterPro" id="IPR000281">
    <property type="entry name" value="HTH_RpiR"/>
</dbReference>
<reference evidence="5 7" key="2">
    <citation type="submission" date="2015-12" db="EMBL/GenBank/DDBJ databases">
        <authorList>
            <person name="Lauer A."/>
            <person name="Humrighouse B."/>
            <person name="Loparev V."/>
            <person name="Shewmaker P.L."/>
            <person name="Whitney A.M."/>
            <person name="McLaughlin R.W."/>
        </authorList>
    </citation>
    <scope>NUCLEOTIDE SEQUENCE [LARGE SCALE GENOMIC DNA]</scope>
    <source>
        <strain evidence="5 7">LMG 23085</strain>
    </source>
</reference>
<dbReference type="RefSeq" id="WP_071878501.1">
    <property type="nucleotide sequence ID" value="NZ_JXLC01000020.1"/>
</dbReference>
<dbReference type="InterPro" id="IPR001347">
    <property type="entry name" value="SIS_dom"/>
</dbReference>
<reference evidence="6 8" key="1">
    <citation type="submission" date="2014-12" db="EMBL/GenBank/DDBJ databases">
        <title>Draft genome sequences of 29 type strains of Enterococci.</title>
        <authorList>
            <person name="Zhong Z."/>
            <person name="Sun Z."/>
            <person name="Liu W."/>
            <person name="Zhang W."/>
            <person name="Zhang H."/>
        </authorList>
    </citation>
    <scope>NUCLEOTIDE SEQUENCE [LARGE SCALE GENOMIC DNA]</scope>
    <source>
        <strain evidence="6 8">DSM 22801</strain>
    </source>
</reference>
<dbReference type="InterPro" id="IPR047640">
    <property type="entry name" value="RpiR-like"/>
</dbReference>
<feature type="domain" description="HTH rpiR-type" evidence="4">
    <location>
        <begin position="1"/>
        <end position="77"/>
    </location>
</feature>
<evidence type="ECO:0000259" key="4">
    <source>
        <dbReference type="PROSITE" id="PS51071"/>
    </source>
</evidence>
<dbReference type="InterPro" id="IPR009057">
    <property type="entry name" value="Homeodomain-like_sf"/>
</dbReference>
<dbReference type="SUPFAM" id="SSF53697">
    <property type="entry name" value="SIS domain"/>
    <property type="match status" value="1"/>
</dbReference>
<evidence type="ECO:0000256" key="1">
    <source>
        <dbReference type="ARBA" id="ARBA00023015"/>
    </source>
</evidence>
<dbReference type="EMBL" id="CP013614">
    <property type="protein sequence ID" value="ALS00416.1"/>
    <property type="molecule type" value="Genomic_DNA"/>
</dbReference>
<dbReference type="InterPro" id="IPR035472">
    <property type="entry name" value="RpiR-like_SIS"/>
</dbReference>
<dbReference type="EMBL" id="JXLC01000020">
    <property type="protein sequence ID" value="OJG90219.1"/>
    <property type="molecule type" value="Genomic_DNA"/>
</dbReference>
<keyword evidence="3" id="KW-0804">Transcription</keyword>